<dbReference type="GO" id="GO:0005975">
    <property type="term" value="P:carbohydrate metabolic process"/>
    <property type="evidence" value="ECO:0007669"/>
    <property type="project" value="InterPro"/>
</dbReference>
<protein>
    <submittedName>
        <fullName evidence="5">OLC1v1012085C2</fullName>
    </submittedName>
</protein>
<evidence type="ECO:0000256" key="1">
    <source>
        <dbReference type="ARBA" id="ARBA00010838"/>
    </source>
</evidence>
<keyword evidence="2" id="KW-0378">Hydrolase</keyword>
<evidence type="ECO:0000256" key="4">
    <source>
        <dbReference type="SAM" id="MobiDB-lite"/>
    </source>
</evidence>
<dbReference type="PANTHER" id="PTHR10353">
    <property type="entry name" value="GLYCOSYL HYDROLASE"/>
    <property type="match status" value="1"/>
</dbReference>
<feature type="region of interest" description="Disordered" evidence="4">
    <location>
        <begin position="549"/>
        <end position="587"/>
    </location>
</feature>
<name>A0AAV1DV56_OLDCO</name>
<dbReference type="AlphaFoldDB" id="A0AAV1DV56"/>
<dbReference type="PANTHER" id="PTHR10353:SF154">
    <property type="entry name" value="BETA-GLUCOSIDASE 9-RELATED"/>
    <property type="match status" value="1"/>
</dbReference>
<feature type="compositionally biased region" description="Basic and acidic residues" evidence="4">
    <location>
        <begin position="558"/>
        <end position="569"/>
    </location>
</feature>
<sequence length="587" mass="67250">MADTQGKPATPKIMREFEFPALGHGLLPSHYSRKDFGDDFYFGPSSSSFQIEGGHRRDGRRRNIFDTFAEKNRLFDQYGEDAINHREHFKADVDLIKQMGFNSYRFSISWSRILPTGKKESKSEAGIKFYKDLFEELKQADITPMVTLLHFDPPQDLEDEYHTFLRPEIVDDFCDYAEICFEEFGDYVKYWTTINEPWYVAYGGYIEGAIPPGFRSDRDYDALQTAAEAKSGKTFDHQFCSICPPYQCSHKSLSAIAKNSTSLPNTLSRVVLPPKDQWPYVAVHYQILAHAKAFKLYKEKYQKTQGGKIGINIVAQWFIPLEDTLEDRDAAQRALDFMVGWVMEPVYSGCYPENMVKYATKGFLPKLDKDMVKGTYDFVSFIYYTSRYVSNLDLGGGDYILDRRVEFHERSKDGVPIGNLQGAAGWIYDYPQGLLECLRYIKKNYGDPEIYIHENGFDDPDRPPTDPAAIHDADRVQYLHDHLDAVQKAIKEDVNVKGYFVWSLMDNLELGVGHDSRFGIIYIDYKDLNSKRMPKLSASWFKHFLANDQTKKKGATGDQEKEDPTKEESNGAPTKGEMTKAESNGTA</sequence>
<comment type="similarity">
    <text evidence="1 3">Belongs to the glycosyl hydrolase 1 family.</text>
</comment>
<reference evidence="5" key="1">
    <citation type="submission" date="2023-03" db="EMBL/GenBank/DDBJ databases">
        <authorList>
            <person name="Julca I."/>
        </authorList>
    </citation>
    <scope>NUCLEOTIDE SEQUENCE</scope>
</reference>
<evidence type="ECO:0000313" key="6">
    <source>
        <dbReference type="Proteomes" id="UP001161247"/>
    </source>
</evidence>
<dbReference type="SUPFAM" id="SSF51445">
    <property type="entry name" value="(Trans)glycosidases"/>
    <property type="match status" value="1"/>
</dbReference>
<dbReference type="InterPro" id="IPR001360">
    <property type="entry name" value="Glyco_hydro_1"/>
</dbReference>
<dbReference type="GO" id="GO:0008422">
    <property type="term" value="F:beta-glucosidase activity"/>
    <property type="evidence" value="ECO:0007669"/>
    <property type="project" value="TreeGrafter"/>
</dbReference>
<dbReference type="InterPro" id="IPR033132">
    <property type="entry name" value="GH_1_N_CS"/>
</dbReference>
<evidence type="ECO:0000256" key="2">
    <source>
        <dbReference type="ARBA" id="ARBA00022801"/>
    </source>
</evidence>
<accession>A0AAV1DV56</accession>
<dbReference type="Pfam" id="PF00232">
    <property type="entry name" value="Glyco_hydro_1"/>
    <property type="match status" value="2"/>
</dbReference>
<dbReference type="Proteomes" id="UP001161247">
    <property type="component" value="Chromosome 7"/>
</dbReference>
<dbReference type="PRINTS" id="PR00131">
    <property type="entry name" value="GLHYDRLASE1"/>
</dbReference>
<proteinExistence type="inferred from homology"/>
<gene>
    <name evidence="5" type="ORF">OLC1_LOCUS19088</name>
</gene>
<dbReference type="InterPro" id="IPR017853">
    <property type="entry name" value="GH"/>
</dbReference>
<dbReference type="Gene3D" id="3.20.20.80">
    <property type="entry name" value="Glycosidases"/>
    <property type="match status" value="1"/>
</dbReference>
<dbReference type="PROSITE" id="PS00653">
    <property type="entry name" value="GLYCOSYL_HYDROL_F1_2"/>
    <property type="match status" value="1"/>
</dbReference>
<dbReference type="GO" id="GO:0009821">
    <property type="term" value="P:alkaloid biosynthetic process"/>
    <property type="evidence" value="ECO:0007669"/>
    <property type="project" value="UniProtKB-ARBA"/>
</dbReference>
<organism evidence="5 6">
    <name type="scientific">Oldenlandia corymbosa var. corymbosa</name>
    <dbReference type="NCBI Taxonomy" id="529605"/>
    <lineage>
        <taxon>Eukaryota</taxon>
        <taxon>Viridiplantae</taxon>
        <taxon>Streptophyta</taxon>
        <taxon>Embryophyta</taxon>
        <taxon>Tracheophyta</taxon>
        <taxon>Spermatophyta</taxon>
        <taxon>Magnoliopsida</taxon>
        <taxon>eudicotyledons</taxon>
        <taxon>Gunneridae</taxon>
        <taxon>Pentapetalae</taxon>
        <taxon>asterids</taxon>
        <taxon>lamiids</taxon>
        <taxon>Gentianales</taxon>
        <taxon>Rubiaceae</taxon>
        <taxon>Rubioideae</taxon>
        <taxon>Spermacoceae</taxon>
        <taxon>Hedyotis-Oldenlandia complex</taxon>
        <taxon>Oldenlandia</taxon>
    </lineage>
</organism>
<evidence type="ECO:0000256" key="3">
    <source>
        <dbReference type="RuleBase" id="RU003690"/>
    </source>
</evidence>
<dbReference type="EMBL" id="OX459124">
    <property type="protein sequence ID" value="CAI9111771.1"/>
    <property type="molecule type" value="Genomic_DNA"/>
</dbReference>
<evidence type="ECO:0000313" key="5">
    <source>
        <dbReference type="EMBL" id="CAI9111771.1"/>
    </source>
</evidence>
<keyword evidence="6" id="KW-1185">Reference proteome</keyword>